<dbReference type="InParanoid" id="A0A6P7GUW2"/>
<accession>A0A6P7GUW2</accession>
<proteinExistence type="predicted"/>
<dbReference type="AlphaFoldDB" id="A0A6P7GUW2"/>
<keyword evidence="1" id="KW-0472">Membrane</keyword>
<organism evidence="2">
    <name type="scientific">Diabrotica virgifera virgifera</name>
    <name type="common">western corn rootworm</name>
    <dbReference type="NCBI Taxonomy" id="50390"/>
    <lineage>
        <taxon>Eukaryota</taxon>
        <taxon>Metazoa</taxon>
        <taxon>Ecdysozoa</taxon>
        <taxon>Arthropoda</taxon>
        <taxon>Hexapoda</taxon>
        <taxon>Insecta</taxon>
        <taxon>Pterygota</taxon>
        <taxon>Neoptera</taxon>
        <taxon>Endopterygota</taxon>
        <taxon>Coleoptera</taxon>
        <taxon>Polyphaga</taxon>
        <taxon>Cucujiformia</taxon>
        <taxon>Chrysomeloidea</taxon>
        <taxon>Chrysomelidae</taxon>
        <taxon>Galerucinae</taxon>
        <taxon>Diabroticina</taxon>
        <taxon>Diabroticites</taxon>
        <taxon>Diabrotica</taxon>
    </lineage>
</organism>
<protein>
    <submittedName>
        <fullName evidence="2">Uncharacterized protein LOC114346748</fullName>
    </submittedName>
</protein>
<evidence type="ECO:0000313" key="2">
    <source>
        <dbReference type="RefSeq" id="XP_028153299.1"/>
    </source>
</evidence>
<feature type="transmembrane region" description="Helical" evidence="1">
    <location>
        <begin position="6"/>
        <end position="25"/>
    </location>
</feature>
<name>A0A6P7GUW2_DIAVI</name>
<keyword evidence="1" id="KW-0812">Transmembrane</keyword>
<evidence type="ECO:0000256" key="1">
    <source>
        <dbReference type="SAM" id="Phobius"/>
    </source>
</evidence>
<gene>
    <name evidence="2" type="primary">LOC114346748</name>
</gene>
<sequence>MMIDFLIILIFVLICYFVFANYIWYVEHGRSHVQHTIHKNEGGHDRPFSVEYMDTEETDGDVIDYDVCMDVDEPYMEYKSPDFAQRLFCIGDFTGRVDLCFNNGFTMALQGVVAGICYYKTLDRVVMESAM</sequence>
<reference evidence="2" key="1">
    <citation type="submission" date="2025-08" db="UniProtKB">
        <authorList>
            <consortium name="RefSeq"/>
        </authorList>
    </citation>
    <scope>IDENTIFICATION</scope>
    <source>
        <tissue evidence="2">Whole insect</tissue>
    </source>
</reference>
<dbReference type="RefSeq" id="XP_028153299.1">
    <property type="nucleotide sequence ID" value="XM_028297498.1"/>
</dbReference>
<keyword evidence="1" id="KW-1133">Transmembrane helix</keyword>